<evidence type="ECO:0000256" key="1">
    <source>
        <dbReference type="ARBA" id="ARBA00022741"/>
    </source>
</evidence>
<dbReference type="GO" id="GO:0005525">
    <property type="term" value="F:GTP binding"/>
    <property type="evidence" value="ECO:0007669"/>
    <property type="project" value="UniProtKB-KW"/>
</dbReference>
<comment type="caution">
    <text evidence="4">The sequence shown here is derived from an EMBL/GenBank/DDBJ whole genome shotgun (WGS) entry which is preliminary data.</text>
</comment>
<dbReference type="PROSITE" id="PS51419">
    <property type="entry name" value="RAB"/>
    <property type="match status" value="1"/>
</dbReference>
<proteinExistence type="predicted"/>
<dbReference type="EMBL" id="CAJNOQ010000389">
    <property type="protein sequence ID" value="CAF0795743.1"/>
    <property type="molecule type" value="Genomic_DNA"/>
</dbReference>
<keyword evidence="1" id="KW-0547">Nucleotide-binding</keyword>
<evidence type="ECO:0000313" key="5">
    <source>
        <dbReference type="EMBL" id="CAF3580296.1"/>
    </source>
</evidence>
<dbReference type="AlphaFoldDB" id="A0A813SE29"/>
<dbReference type="InterPro" id="IPR001806">
    <property type="entry name" value="Small_GTPase"/>
</dbReference>
<dbReference type="Gene3D" id="3.40.50.300">
    <property type="entry name" value="P-loop containing nucleotide triphosphate hydrolases"/>
    <property type="match status" value="1"/>
</dbReference>
<name>A0A813SE29_9BILA</name>
<protein>
    <submittedName>
        <fullName evidence="4">Uncharacterized protein</fullName>
    </submittedName>
</protein>
<dbReference type="Proteomes" id="UP000663829">
    <property type="component" value="Unassembled WGS sequence"/>
</dbReference>
<dbReference type="SMART" id="SM00175">
    <property type="entry name" value="RAB"/>
    <property type="match status" value="1"/>
</dbReference>
<dbReference type="OrthoDB" id="5914890at2759"/>
<dbReference type="PROSITE" id="PS00675">
    <property type="entry name" value="SIGMA54_INTERACT_1"/>
    <property type="match status" value="1"/>
</dbReference>
<dbReference type="Proteomes" id="UP000681722">
    <property type="component" value="Unassembled WGS sequence"/>
</dbReference>
<reference evidence="4" key="1">
    <citation type="submission" date="2021-02" db="EMBL/GenBank/DDBJ databases">
        <authorList>
            <person name="Nowell W R."/>
        </authorList>
    </citation>
    <scope>NUCLEOTIDE SEQUENCE</scope>
</reference>
<organism evidence="4 6">
    <name type="scientific">Didymodactylos carnosus</name>
    <dbReference type="NCBI Taxonomy" id="1234261"/>
    <lineage>
        <taxon>Eukaryota</taxon>
        <taxon>Metazoa</taxon>
        <taxon>Spiralia</taxon>
        <taxon>Gnathifera</taxon>
        <taxon>Rotifera</taxon>
        <taxon>Eurotatoria</taxon>
        <taxon>Bdelloidea</taxon>
        <taxon>Philodinida</taxon>
        <taxon>Philodinidae</taxon>
        <taxon>Didymodactylos</taxon>
    </lineage>
</organism>
<dbReference type="GO" id="GO:0003924">
    <property type="term" value="F:GTPase activity"/>
    <property type="evidence" value="ECO:0007669"/>
    <property type="project" value="InterPro"/>
</dbReference>
<accession>A0A813SE29</accession>
<dbReference type="PANTHER" id="PTHR24073">
    <property type="entry name" value="DRAB5-RELATED"/>
    <property type="match status" value="1"/>
</dbReference>
<keyword evidence="6" id="KW-1185">Reference proteome</keyword>
<evidence type="ECO:0000313" key="4">
    <source>
        <dbReference type="EMBL" id="CAF0795743.1"/>
    </source>
</evidence>
<keyword evidence="2" id="KW-0342">GTP-binding</keyword>
<dbReference type="PRINTS" id="PR00449">
    <property type="entry name" value="RASTRNSFRMNG"/>
</dbReference>
<dbReference type="InterPro" id="IPR025662">
    <property type="entry name" value="Sigma_54_int_dom_ATP-bd_1"/>
</dbReference>
<evidence type="ECO:0000313" key="6">
    <source>
        <dbReference type="Proteomes" id="UP000663829"/>
    </source>
</evidence>
<dbReference type="SUPFAM" id="SSF52540">
    <property type="entry name" value="P-loop containing nucleoside triphosphate hydrolases"/>
    <property type="match status" value="1"/>
</dbReference>
<dbReference type="Pfam" id="PF00071">
    <property type="entry name" value="Ras"/>
    <property type="match status" value="1"/>
</dbReference>
<dbReference type="EMBL" id="CAJOBC010000389">
    <property type="protein sequence ID" value="CAF3580296.1"/>
    <property type="molecule type" value="Genomic_DNA"/>
</dbReference>
<feature type="region of interest" description="Disordered" evidence="3">
    <location>
        <begin position="1"/>
        <end position="21"/>
    </location>
</feature>
<evidence type="ECO:0000256" key="2">
    <source>
        <dbReference type="ARBA" id="ARBA00023134"/>
    </source>
</evidence>
<gene>
    <name evidence="4" type="ORF">GPM918_LOCUS3242</name>
    <name evidence="5" type="ORF">SRO942_LOCUS3242</name>
</gene>
<evidence type="ECO:0000256" key="3">
    <source>
        <dbReference type="SAM" id="MobiDB-lite"/>
    </source>
</evidence>
<dbReference type="InterPro" id="IPR027417">
    <property type="entry name" value="P-loop_NTPase"/>
</dbReference>
<sequence length="431" mass="49861">MDAEDGIPRSMSRKPPSTTATSALLRTNSADSNQNQRLKSTLKKPVVNQRTLYPISSRSCDDLNKYQQQSELTVPVCNSTLKIIDQMENLRFEQFEPVLTTTHVDKINEKVNKKLNYSNEKIYSGLIDLEPNINELVTMAEQQELQKRKQAMKFLEEYQLLQKKRLKPDIMELFDETTMVKQPERINLKPMKINRTKSKQATNFSLTNIRIVFIGDSGVGKSAFVQSVCQNSQKSPPPTIGCNIDIKIYERRDRHELYFIEFHDISGLYNHKSTRSLFYDEFHGVILVHDLTSKQSFDNLRDWIIEVIQYKSRQSFPTEFCEDMLKGFDIPVLIVGTKLDEISNGKTLTPSGKLNQLSLLPEFDRKSKFANLFNCDEIALNCLSDKKLLYDSQNLTKLNSFFEKMIRRVPSMPMDVQTTGWIPSENHQYIN</sequence>